<dbReference type="AlphaFoldDB" id="E9HYK8"/>
<dbReference type="GO" id="GO:0006508">
    <property type="term" value="P:proteolysis"/>
    <property type="evidence" value="ECO:0007669"/>
    <property type="project" value="InterPro"/>
</dbReference>
<feature type="domain" description="Peptidase S1" evidence="1">
    <location>
        <begin position="1"/>
        <end position="181"/>
    </location>
</feature>
<dbReference type="KEGG" id="dpx:DAPPUDRAFT_335851"/>
<dbReference type="InterPro" id="IPR009003">
    <property type="entry name" value="Peptidase_S1_PA"/>
</dbReference>
<evidence type="ECO:0000313" key="4">
    <source>
        <dbReference type="Proteomes" id="UP000000305"/>
    </source>
</evidence>
<sequence>MSGVTILVGVTTDPMAVQMTRRISKVALHSQYNAFNYANDVAVITLDAPVVLSKTVGPVCLAPANEEIDQYADQSAVIIGWGTTDSSASKTLMQGTVAISSNVDCKTDTNFGKYVTDSNICISATDKFVCAGDIGGPVLVLSSPGIWTQIGINIYTPTGCTKNSLQTRVSAFKAWIYTYSTD</sequence>
<evidence type="ECO:0000313" key="2">
    <source>
        <dbReference type="EMBL" id="EFX62295.1"/>
    </source>
</evidence>
<dbReference type="EMBL" id="GL733699">
    <property type="protein sequence ID" value="EFX62295.1"/>
    <property type="molecule type" value="Genomic_DNA"/>
</dbReference>
<dbReference type="GO" id="GO:0004252">
    <property type="term" value="F:serine-type endopeptidase activity"/>
    <property type="evidence" value="ECO:0007669"/>
    <property type="project" value="InterPro"/>
</dbReference>
<proteinExistence type="predicted"/>
<dbReference type="InterPro" id="IPR001254">
    <property type="entry name" value="Trypsin_dom"/>
</dbReference>
<dbReference type="Gene3D" id="2.40.10.10">
    <property type="entry name" value="Trypsin-like serine proteases"/>
    <property type="match status" value="1"/>
</dbReference>
<dbReference type="PANTHER" id="PTHR24260">
    <property type="match status" value="1"/>
</dbReference>
<protein>
    <recommendedName>
        <fullName evidence="1">Peptidase S1 domain-containing protein</fullName>
    </recommendedName>
</protein>
<dbReference type="Pfam" id="PF00089">
    <property type="entry name" value="Trypsin"/>
    <property type="match status" value="1"/>
</dbReference>
<dbReference type="InterPro" id="IPR051333">
    <property type="entry name" value="CLIP_Serine_Protease"/>
</dbReference>
<dbReference type="SUPFAM" id="SSF50494">
    <property type="entry name" value="Trypsin-like serine proteases"/>
    <property type="match status" value="1"/>
</dbReference>
<dbReference type="GO" id="GO:0045087">
    <property type="term" value="P:innate immune response"/>
    <property type="evidence" value="ECO:0000318"/>
    <property type="project" value="GO_Central"/>
</dbReference>
<dbReference type="OMA" id="CLAPANE"/>
<dbReference type="GO" id="GO:0005615">
    <property type="term" value="C:extracellular space"/>
    <property type="evidence" value="ECO:0000318"/>
    <property type="project" value="GO_Central"/>
</dbReference>
<dbReference type="eggNOG" id="KOG3627">
    <property type="taxonomic scope" value="Eukaryota"/>
</dbReference>
<dbReference type="PANTHER" id="PTHR24260:SF136">
    <property type="entry name" value="GH08193P-RELATED"/>
    <property type="match status" value="1"/>
</dbReference>
<gene>
    <name evidence="2" type="ORF">DAPPUDRAFT_301538</name>
    <name evidence="3" type="ORF">DAPPUDRAFT_335851</name>
</gene>
<name>E9HYK8_DAPPU</name>
<organism evidence="3 4">
    <name type="scientific">Daphnia pulex</name>
    <name type="common">Water flea</name>
    <dbReference type="NCBI Taxonomy" id="6669"/>
    <lineage>
        <taxon>Eukaryota</taxon>
        <taxon>Metazoa</taxon>
        <taxon>Ecdysozoa</taxon>
        <taxon>Arthropoda</taxon>
        <taxon>Crustacea</taxon>
        <taxon>Branchiopoda</taxon>
        <taxon>Diplostraca</taxon>
        <taxon>Cladocera</taxon>
        <taxon>Anomopoda</taxon>
        <taxon>Daphniidae</taxon>
        <taxon>Daphnia</taxon>
    </lineage>
</organism>
<dbReference type="STRING" id="6669.E9HYK8"/>
<reference evidence="3 4" key="1">
    <citation type="journal article" date="2011" name="Science">
        <title>The ecoresponsive genome of Daphnia pulex.</title>
        <authorList>
            <person name="Colbourne J.K."/>
            <person name="Pfrender M.E."/>
            <person name="Gilbert D."/>
            <person name="Thomas W.K."/>
            <person name="Tucker A."/>
            <person name="Oakley T.H."/>
            <person name="Tokishita S."/>
            <person name="Aerts A."/>
            <person name="Arnold G.J."/>
            <person name="Basu M.K."/>
            <person name="Bauer D.J."/>
            <person name="Caceres C.E."/>
            <person name="Carmel L."/>
            <person name="Casola C."/>
            <person name="Choi J.H."/>
            <person name="Detter J.C."/>
            <person name="Dong Q."/>
            <person name="Dusheyko S."/>
            <person name="Eads B.D."/>
            <person name="Frohlich T."/>
            <person name="Geiler-Samerotte K.A."/>
            <person name="Gerlach D."/>
            <person name="Hatcher P."/>
            <person name="Jogdeo S."/>
            <person name="Krijgsveld J."/>
            <person name="Kriventseva E.V."/>
            <person name="Kultz D."/>
            <person name="Laforsch C."/>
            <person name="Lindquist E."/>
            <person name="Lopez J."/>
            <person name="Manak J.R."/>
            <person name="Muller J."/>
            <person name="Pangilinan J."/>
            <person name="Patwardhan R.P."/>
            <person name="Pitluck S."/>
            <person name="Pritham E.J."/>
            <person name="Rechtsteiner A."/>
            <person name="Rho M."/>
            <person name="Rogozin I.B."/>
            <person name="Sakarya O."/>
            <person name="Salamov A."/>
            <person name="Schaack S."/>
            <person name="Shapiro H."/>
            <person name="Shiga Y."/>
            <person name="Skalitzky C."/>
            <person name="Smith Z."/>
            <person name="Souvorov A."/>
            <person name="Sung W."/>
            <person name="Tang Z."/>
            <person name="Tsuchiya D."/>
            <person name="Tu H."/>
            <person name="Vos H."/>
            <person name="Wang M."/>
            <person name="Wolf Y.I."/>
            <person name="Yamagata H."/>
            <person name="Yamada T."/>
            <person name="Ye Y."/>
            <person name="Shaw J.R."/>
            <person name="Andrews J."/>
            <person name="Crease T.J."/>
            <person name="Tang H."/>
            <person name="Lucas S.M."/>
            <person name="Robertson H.M."/>
            <person name="Bork P."/>
            <person name="Koonin E.V."/>
            <person name="Zdobnov E.M."/>
            <person name="Grigoriev I.V."/>
            <person name="Lynch M."/>
            <person name="Boore J.L."/>
        </authorList>
    </citation>
    <scope>NUCLEOTIDE SEQUENCE [LARGE SCALE GENOMIC DNA]</scope>
</reference>
<dbReference type="Proteomes" id="UP000000305">
    <property type="component" value="Unassembled WGS sequence"/>
</dbReference>
<keyword evidence="4" id="KW-1185">Reference proteome</keyword>
<accession>E9HYK8</accession>
<evidence type="ECO:0000259" key="1">
    <source>
        <dbReference type="PROSITE" id="PS50240"/>
    </source>
</evidence>
<dbReference type="KEGG" id="dpx:DAPPUDRAFT_301538"/>
<dbReference type="PROSITE" id="PS50240">
    <property type="entry name" value="TRYPSIN_DOM"/>
    <property type="match status" value="1"/>
</dbReference>
<dbReference type="HOGENOM" id="CLU_006842_12_0_1"/>
<dbReference type="InterPro" id="IPR043504">
    <property type="entry name" value="Peptidase_S1_PA_chymotrypsin"/>
</dbReference>
<dbReference type="SMART" id="SM00020">
    <property type="entry name" value="Tryp_SPc"/>
    <property type="match status" value="1"/>
</dbReference>
<evidence type="ECO:0000313" key="3">
    <source>
        <dbReference type="EMBL" id="EFX63174.1"/>
    </source>
</evidence>
<dbReference type="OrthoDB" id="7839497at2759"/>
<dbReference type="EMBL" id="GL733186">
    <property type="protein sequence ID" value="EFX63174.1"/>
    <property type="molecule type" value="Genomic_DNA"/>
</dbReference>